<dbReference type="EMBL" id="CM001022">
    <property type="protein sequence ID" value="EFQ24188.1"/>
    <property type="molecule type" value="Genomic_DNA"/>
</dbReference>
<evidence type="ECO:0000313" key="11">
    <source>
        <dbReference type="Proteomes" id="UP000005096"/>
    </source>
</evidence>
<evidence type="ECO:0000256" key="4">
    <source>
        <dbReference type="ARBA" id="ARBA00022475"/>
    </source>
</evidence>
<feature type="transmembrane region" description="Helical" evidence="9">
    <location>
        <begin position="77"/>
        <end position="97"/>
    </location>
</feature>
<keyword evidence="8 9" id="KW-0472">Membrane</keyword>
<comment type="caution">
    <text evidence="9">Lacks conserved residue(s) required for the propagation of feature annotation.</text>
</comment>
<comment type="subcellular location">
    <subcellularLocation>
        <location evidence="1 9">Cell membrane</location>
        <topology evidence="1 9">Multi-pass membrane protein</topology>
    </subcellularLocation>
</comment>
<dbReference type="STRING" id="584708.Apau_1772"/>
<dbReference type="Proteomes" id="UP000005096">
    <property type="component" value="Chromosome"/>
</dbReference>
<feature type="transmembrane region" description="Helical" evidence="9">
    <location>
        <begin position="51"/>
        <end position="70"/>
    </location>
</feature>
<dbReference type="OrthoDB" id="9811967at2"/>
<gene>
    <name evidence="9" type="primary">cobD</name>
    <name evidence="10" type="ORF">Apau_1772</name>
</gene>
<keyword evidence="11" id="KW-1185">Reference proteome</keyword>
<protein>
    <recommendedName>
        <fullName evidence="9">Cobalamin biosynthesis protein CobD</fullName>
    </recommendedName>
</protein>
<dbReference type="Pfam" id="PF03186">
    <property type="entry name" value="CobD_Cbib"/>
    <property type="match status" value="1"/>
</dbReference>
<dbReference type="PANTHER" id="PTHR34308">
    <property type="entry name" value="COBALAMIN BIOSYNTHESIS PROTEIN CBIB"/>
    <property type="match status" value="1"/>
</dbReference>
<evidence type="ECO:0000256" key="9">
    <source>
        <dbReference type="HAMAP-Rule" id="MF_00024"/>
    </source>
</evidence>
<dbReference type="HAMAP" id="MF_00024">
    <property type="entry name" value="CobD_CbiB"/>
    <property type="match status" value="1"/>
</dbReference>
<dbReference type="GO" id="GO:0048472">
    <property type="term" value="F:threonine-phosphate decarboxylase activity"/>
    <property type="evidence" value="ECO:0007669"/>
    <property type="project" value="InterPro"/>
</dbReference>
<name>E3CVJ7_9BACT</name>
<dbReference type="InterPro" id="IPR004485">
    <property type="entry name" value="Cobalamin_biosynth_CobD/CbiB"/>
</dbReference>
<evidence type="ECO:0000256" key="3">
    <source>
        <dbReference type="ARBA" id="ARBA00006263"/>
    </source>
</evidence>
<evidence type="ECO:0000256" key="8">
    <source>
        <dbReference type="ARBA" id="ARBA00023136"/>
    </source>
</evidence>
<dbReference type="PaxDb" id="584708-Apau_1772"/>
<accession>E3CVJ7</accession>
<feature type="transmembrane region" description="Helical" evidence="9">
    <location>
        <begin position="287"/>
        <end position="308"/>
    </location>
</feature>
<evidence type="ECO:0000256" key="2">
    <source>
        <dbReference type="ARBA" id="ARBA00004953"/>
    </source>
</evidence>
<sequence>MLVPALVTALVLDFLLGDPQWKGHPVRLVGVLAEKLEPLCRSLPVSASSQGGVFVFLVLLCTLAPVALAMEVAGALPLGWLLAGGVLYFALGGTSLAREVASVETHLRAGDLEGAKEHLGFLVSREVDPMTEEDASAAALETLSENFGDAACATLLYAALGGPVLAWLHRTVNTLDAMVGYRNPKYAEFGRAAAKLDDLLNLLPARAAALALAAASPLVGGSFLPVWEGTRKDAPRDESPNSGWPMAALAYALGVTLGGRSRYFGLWEENPLMGDGPRPVPEDLQRGLTLYWGAYAGASFAALGLGALMSL</sequence>
<evidence type="ECO:0000256" key="7">
    <source>
        <dbReference type="ARBA" id="ARBA00022989"/>
    </source>
</evidence>
<reference evidence="10 11" key="1">
    <citation type="journal article" date="2010" name="Stand. Genomic Sci.">
        <title>Non-contiguous finished genome sequence of Aminomonas paucivorans type strain (GLU-3).</title>
        <authorList>
            <person name="Pitluck S."/>
            <person name="Yasawong M."/>
            <person name="Held B."/>
            <person name="Lapidus A."/>
            <person name="Nolan M."/>
            <person name="Copeland A."/>
            <person name="Lucas S."/>
            <person name="Del Rio T.G."/>
            <person name="Tice H."/>
            <person name="Cheng J.F."/>
            <person name="Chertkov O."/>
            <person name="Goodwin L."/>
            <person name="Tapia R."/>
            <person name="Han C."/>
            <person name="Liolios K."/>
            <person name="Ivanova N."/>
            <person name="Mavromatis K."/>
            <person name="Ovchinnikova G."/>
            <person name="Pati A."/>
            <person name="Chen A."/>
            <person name="Palaniappan K."/>
            <person name="Land M."/>
            <person name="Hauser L."/>
            <person name="Chang Y.J."/>
            <person name="Jeffries C.D."/>
            <person name="Pukall R."/>
            <person name="Spring S."/>
            <person name="Rohde M."/>
            <person name="Sikorski J."/>
            <person name="Goker M."/>
            <person name="Woyke T."/>
            <person name="Bristow J."/>
            <person name="Eisen J.A."/>
            <person name="Markowitz V."/>
            <person name="Hugenholtz P."/>
            <person name="Kyrpides N.C."/>
            <person name="Klenk H.P."/>
        </authorList>
    </citation>
    <scope>NUCLEOTIDE SEQUENCE [LARGE SCALE GENOMIC DNA]</scope>
    <source>
        <strain evidence="10 11">DSM 12260</strain>
    </source>
</reference>
<comment type="similarity">
    <text evidence="3 9">Belongs to the CobD/CbiB family.</text>
</comment>
<proteinExistence type="inferred from homology"/>
<keyword evidence="5 9" id="KW-0169">Cobalamin biosynthesis</keyword>
<evidence type="ECO:0000256" key="5">
    <source>
        <dbReference type="ARBA" id="ARBA00022573"/>
    </source>
</evidence>
<evidence type="ECO:0000256" key="6">
    <source>
        <dbReference type="ARBA" id="ARBA00022692"/>
    </source>
</evidence>
<dbReference type="UniPathway" id="UPA00148"/>
<evidence type="ECO:0000313" key="10">
    <source>
        <dbReference type="EMBL" id="EFQ24188.1"/>
    </source>
</evidence>
<keyword evidence="6 9" id="KW-0812">Transmembrane</keyword>
<dbReference type="HOGENOM" id="CLU_054212_0_0_0"/>
<comment type="pathway">
    <text evidence="2 9">Cofactor biosynthesis; adenosylcobalamin biosynthesis.</text>
</comment>
<dbReference type="NCBIfam" id="TIGR00380">
    <property type="entry name" value="cobal_cbiB"/>
    <property type="match status" value="1"/>
</dbReference>
<keyword evidence="4 9" id="KW-1003">Cell membrane</keyword>
<dbReference type="eggNOG" id="COG1270">
    <property type="taxonomic scope" value="Bacteria"/>
</dbReference>
<evidence type="ECO:0000256" key="1">
    <source>
        <dbReference type="ARBA" id="ARBA00004651"/>
    </source>
</evidence>
<keyword evidence="7 9" id="KW-1133">Transmembrane helix</keyword>
<dbReference type="RefSeq" id="WP_006301411.1">
    <property type="nucleotide sequence ID" value="NZ_CM001022.1"/>
</dbReference>
<dbReference type="GO" id="GO:0015420">
    <property type="term" value="F:ABC-type vitamin B12 transporter activity"/>
    <property type="evidence" value="ECO:0007669"/>
    <property type="project" value="UniProtKB-UniRule"/>
</dbReference>
<dbReference type="GO" id="GO:0005886">
    <property type="term" value="C:plasma membrane"/>
    <property type="evidence" value="ECO:0007669"/>
    <property type="project" value="UniProtKB-SubCell"/>
</dbReference>
<comment type="function">
    <text evidence="9">Converts cobyric acid to cobinamide by the addition of aminopropanol on the F carboxylic group.</text>
</comment>
<dbReference type="PANTHER" id="PTHR34308:SF1">
    <property type="entry name" value="COBALAMIN BIOSYNTHESIS PROTEIN CBIB"/>
    <property type="match status" value="1"/>
</dbReference>
<dbReference type="AlphaFoldDB" id="E3CVJ7"/>
<dbReference type="GO" id="GO:0009236">
    <property type="term" value="P:cobalamin biosynthetic process"/>
    <property type="evidence" value="ECO:0007669"/>
    <property type="project" value="UniProtKB-UniRule"/>
</dbReference>
<organism evidence="10 11">
    <name type="scientific">Aminomonas paucivorans DSM 12260</name>
    <dbReference type="NCBI Taxonomy" id="584708"/>
    <lineage>
        <taxon>Bacteria</taxon>
        <taxon>Thermotogati</taxon>
        <taxon>Synergistota</taxon>
        <taxon>Synergistia</taxon>
        <taxon>Synergistales</taxon>
        <taxon>Synergistaceae</taxon>
        <taxon>Aminomonas</taxon>
    </lineage>
</organism>